<reference evidence="1" key="2">
    <citation type="submission" date="2023-06" db="EMBL/GenBank/DDBJ databases">
        <authorList>
            <consortium name="Lawrence Berkeley National Laboratory"/>
            <person name="Mondo S.J."/>
            <person name="Hensen N."/>
            <person name="Bonometti L."/>
            <person name="Westerberg I."/>
            <person name="Brannstrom I.O."/>
            <person name="Guillou S."/>
            <person name="Cros-Aarteil S."/>
            <person name="Calhoun S."/>
            <person name="Haridas S."/>
            <person name="Kuo A."/>
            <person name="Pangilinan J."/>
            <person name="Riley R."/>
            <person name="Labutti K."/>
            <person name="Andreopoulos B."/>
            <person name="Lipzen A."/>
            <person name="Chen C."/>
            <person name="Yanf M."/>
            <person name="Daum C."/>
            <person name="Ng V."/>
            <person name="Clum A."/>
            <person name="Steindorff A."/>
            <person name="Ohm R."/>
            <person name="Martin F."/>
            <person name="Silar P."/>
            <person name="Natvig D."/>
            <person name="Lalanne C."/>
            <person name="Gautier V."/>
            <person name="Ament-Velasquez S.L."/>
            <person name="Kruys A."/>
            <person name="Hutchinson M.I."/>
            <person name="Powell A.J."/>
            <person name="Barry K."/>
            <person name="Miller A.N."/>
            <person name="Grigoriev I.V."/>
            <person name="Debuchy R."/>
            <person name="Gladieux P."/>
            <person name="Thoren M.H."/>
            <person name="Johannesson H."/>
        </authorList>
    </citation>
    <scope>NUCLEOTIDE SEQUENCE</scope>
    <source>
        <strain evidence="1">CBS 333.67</strain>
    </source>
</reference>
<accession>A0AAJ0H0Y4</accession>
<dbReference type="Proteomes" id="UP001273166">
    <property type="component" value="Unassembled WGS sequence"/>
</dbReference>
<comment type="caution">
    <text evidence="1">The sequence shown here is derived from an EMBL/GenBank/DDBJ whole genome shotgun (WGS) entry which is preliminary data.</text>
</comment>
<reference evidence="1" key="1">
    <citation type="journal article" date="2023" name="Mol. Phylogenet. Evol.">
        <title>Genome-scale phylogeny and comparative genomics of the fungal order Sordariales.</title>
        <authorList>
            <person name="Hensen N."/>
            <person name="Bonometti L."/>
            <person name="Westerberg I."/>
            <person name="Brannstrom I.O."/>
            <person name="Guillou S."/>
            <person name="Cros-Aarteil S."/>
            <person name="Calhoun S."/>
            <person name="Haridas S."/>
            <person name="Kuo A."/>
            <person name="Mondo S."/>
            <person name="Pangilinan J."/>
            <person name="Riley R."/>
            <person name="LaButti K."/>
            <person name="Andreopoulos B."/>
            <person name="Lipzen A."/>
            <person name="Chen C."/>
            <person name="Yan M."/>
            <person name="Daum C."/>
            <person name="Ng V."/>
            <person name="Clum A."/>
            <person name="Steindorff A."/>
            <person name="Ohm R.A."/>
            <person name="Martin F."/>
            <person name="Silar P."/>
            <person name="Natvig D.O."/>
            <person name="Lalanne C."/>
            <person name="Gautier V."/>
            <person name="Ament-Velasquez S.L."/>
            <person name="Kruys A."/>
            <person name="Hutchinson M.I."/>
            <person name="Powell A.J."/>
            <person name="Barry K."/>
            <person name="Miller A.N."/>
            <person name="Grigoriev I.V."/>
            <person name="Debuchy R."/>
            <person name="Gladieux P."/>
            <person name="Hiltunen Thoren M."/>
            <person name="Johannesson H."/>
        </authorList>
    </citation>
    <scope>NUCLEOTIDE SEQUENCE</scope>
    <source>
        <strain evidence="1">CBS 333.67</strain>
    </source>
</reference>
<dbReference type="AlphaFoldDB" id="A0AAJ0H0Y4"/>
<dbReference type="RefSeq" id="XP_062725225.1">
    <property type="nucleotide sequence ID" value="XM_062868201.1"/>
</dbReference>
<keyword evidence="2" id="KW-1185">Reference proteome</keyword>
<protein>
    <submittedName>
        <fullName evidence="1">Uncharacterized protein</fullName>
    </submittedName>
</protein>
<evidence type="ECO:0000313" key="2">
    <source>
        <dbReference type="Proteomes" id="UP001273166"/>
    </source>
</evidence>
<evidence type="ECO:0000313" key="1">
    <source>
        <dbReference type="EMBL" id="KAK3309445.1"/>
    </source>
</evidence>
<dbReference type="EMBL" id="JAUDZG010000001">
    <property type="protein sequence ID" value="KAK3309445.1"/>
    <property type="molecule type" value="Genomic_DNA"/>
</dbReference>
<sequence>MDLDEEWGENHLQLDAPPVDWIREKNELIARSLPEGMSASAAFSMLTETPEPREAWLRTVRTKHKRINDELPKHRYLTRYRKVGSPDPRENKGREV</sequence>
<proteinExistence type="predicted"/>
<gene>
    <name evidence="1" type="ORF">B0T15DRAFT_515521</name>
</gene>
<name>A0AAJ0H0Y4_9PEZI</name>
<organism evidence="1 2">
    <name type="scientific">Chaetomium strumarium</name>
    <dbReference type="NCBI Taxonomy" id="1170767"/>
    <lineage>
        <taxon>Eukaryota</taxon>
        <taxon>Fungi</taxon>
        <taxon>Dikarya</taxon>
        <taxon>Ascomycota</taxon>
        <taxon>Pezizomycotina</taxon>
        <taxon>Sordariomycetes</taxon>
        <taxon>Sordariomycetidae</taxon>
        <taxon>Sordariales</taxon>
        <taxon>Chaetomiaceae</taxon>
        <taxon>Chaetomium</taxon>
    </lineage>
</organism>
<dbReference type="GeneID" id="87887030"/>